<proteinExistence type="predicted"/>
<reference evidence="1 2" key="1">
    <citation type="journal article" date="2020" name="Microb. Genom.">
        <title>Genetic diversity of clinical and environmental Mucorales isolates obtained from an investigation of mucormycosis cases among solid organ transplant recipients.</title>
        <authorList>
            <person name="Nguyen M.H."/>
            <person name="Kaul D."/>
            <person name="Muto C."/>
            <person name="Cheng S.J."/>
            <person name="Richter R.A."/>
            <person name="Bruno V.M."/>
            <person name="Liu G."/>
            <person name="Beyhan S."/>
            <person name="Sundermann A.J."/>
            <person name="Mounaud S."/>
            <person name="Pasculle A.W."/>
            <person name="Nierman W.C."/>
            <person name="Driscoll E."/>
            <person name="Cumbie R."/>
            <person name="Clancy C.J."/>
            <person name="Dupont C.L."/>
        </authorList>
    </citation>
    <scope>NUCLEOTIDE SEQUENCE [LARGE SCALE GENOMIC DNA]</scope>
    <source>
        <strain evidence="1 2">GL24</strain>
    </source>
</reference>
<dbReference type="Proteomes" id="UP000740926">
    <property type="component" value="Unassembled WGS sequence"/>
</dbReference>
<protein>
    <submittedName>
        <fullName evidence="1">Uncharacterized protein</fullName>
    </submittedName>
</protein>
<dbReference type="AlphaFoldDB" id="A0A9P6XPH9"/>
<evidence type="ECO:0000313" key="2">
    <source>
        <dbReference type="Proteomes" id="UP000740926"/>
    </source>
</evidence>
<sequence>MAQCSQVRDHVAGGGTIVDRGEGMRIRFVVDQHVRHAGAVQVVQRGALVHVRHGQDQPVDLMVHQPLHCRGFDGGVVAGGGQHDAVAGLARAAFRAFKAFGEHGV</sequence>
<accession>A0A9P6XPH9</accession>
<gene>
    <name evidence="1" type="ORF">G6F50_017630</name>
</gene>
<name>A0A9P6XPH9_9FUNG</name>
<evidence type="ECO:0000313" key="1">
    <source>
        <dbReference type="EMBL" id="KAG1529977.1"/>
    </source>
</evidence>
<dbReference type="EMBL" id="JAANIU010013528">
    <property type="protein sequence ID" value="KAG1529977.1"/>
    <property type="molecule type" value="Genomic_DNA"/>
</dbReference>
<keyword evidence="2" id="KW-1185">Reference proteome</keyword>
<organism evidence="1 2">
    <name type="scientific">Rhizopus delemar</name>
    <dbReference type="NCBI Taxonomy" id="936053"/>
    <lineage>
        <taxon>Eukaryota</taxon>
        <taxon>Fungi</taxon>
        <taxon>Fungi incertae sedis</taxon>
        <taxon>Mucoromycota</taxon>
        <taxon>Mucoromycotina</taxon>
        <taxon>Mucoromycetes</taxon>
        <taxon>Mucorales</taxon>
        <taxon>Mucorineae</taxon>
        <taxon>Rhizopodaceae</taxon>
        <taxon>Rhizopus</taxon>
    </lineage>
</organism>
<comment type="caution">
    <text evidence="1">The sequence shown here is derived from an EMBL/GenBank/DDBJ whole genome shotgun (WGS) entry which is preliminary data.</text>
</comment>